<dbReference type="PANTHER" id="PTHR43479:SF11">
    <property type="entry name" value="ACREF_ENVCD OPERON REPRESSOR-RELATED"/>
    <property type="match status" value="1"/>
</dbReference>
<dbReference type="Pfam" id="PF17924">
    <property type="entry name" value="TetR_C_19"/>
    <property type="match status" value="1"/>
</dbReference>
<dbReference type="RefSeq" id="WP_253361054.1">
    <property type="nucleotide sequence ID" value="NZ_JAIULA010000015.1"/>
</dbReference>
<dbReference type="InterPro" id="IPR009057">
    <property type="entry name" value="Homeodomain-like_sf"/>
</dbReference>
<dbReference type="AlphaFoldDB" id="A0A9X2JLT5"/>
<feature type="domain" description="HTH tetR-type" evidence="3">
    <location>
        <begin position="11"/>
        <end position="71"/>
    </location>
</feature>
<dbReference type="SUPFAM" id="SSF46689">
    <property type="entry name" value="Homeodomain-like"/>
    <property type="match status" value="1"/>
</dbReference>
<evidence type="ECO:0000313" key="4">
    <source>
        <dbReference type="EMBL" id="MCP0887308.1"/>
    </source>
</evidence>
<organism evidence="4 5">
    <name type="scientific">Ligilactobacillus ubinensis</name>
    <dbReference type="NCBI Taxonomy" id="2876789"/>
    <lineage>
        <taxon>Bacteria</taxon>
        <taxon>Bacillati</taxon>
        <taxon>Bacillota</taxon>
        <taxon>Bacilli</taxon>
        <taxon>Lactobacillales</taxon>
        <taxon>Lactobacillaceae</taxon>
        <taxon>Ligilactobacillus</taxon>
    </lineage>
</organism>
<evidence type="ECO:0000256" key="1">
    <source>
        <dbReference type="ARBA" id="ARBA00023125"/>
    </source>
</evidence>
<dbReference type="Gene3D" id="1.10.357.10">
    <property type="entry name" value="Tetracycline Repressor, domain 2"/>
    <property type="match status" value="1"/>
</dbReference>
<dbReference type="PROSITE" id="PS50977">
    <property type="entry name" value="HTH_TETR_2"/>
    <property type="match status" value="1"/>
</dbReference>
<dbReference type="GO" id="GO:0003677">
    <property type="term" value="F:DNA binding"/>
    <property type="evidence" value="ECO:0007669"/>
    <property type="project" value="UniProtKB-UniRule"/>
</dbReference>
<feature type="DNA-binding region" description="H-T-H motif" evidence="2">
    <location>
        <begin position="34"/>
        <end position="53"/>
    </location>
</feature>
<evidence type="ECO:0000313" key="5">
    <source>
        <dbReference type="Proteomes" id="UP001139006"/>
    </source>
</evidence>
<gene>
    <name evidence="4" type="ORF">LB941_08175</name>
</gene>
<sequence length="212" mass="25227">MPKQTFFNLTESKRKRLMESAAIEFRQYSFNESSISHIIARAQIPRGSFYQYFEDKADLYMYYTKKIGLDYNEYLLKLLEDNKGDYFKTLRLFIKDILNEVFVGENAVFYARMMEAHDFELFRKYKHRDENGNHPHDDLFNEKIFAKVDLKSLKIDSYDEFKMLNMMLLSGGIFRTVSSGLMMQKAQGHVNLQELEANYNKMIDWLQYGVAK</sequence>
<protein>
    <submittedName>
        <fullName evidence="4">TetR family transcriptional regulator</fullName>
    </submittedName>
</protein>
<evidence type="ECO:0000259" key="3">
    <source>
        <dbReference type="PROSITE" id="PS50977"/>
    </source>
</evidence>
<proteinExistence type="predicted"/>
<dbReference type="InterPro" id="IPR001647">
    <property type="entry name" value="HTH_TetR"/>
</dbReference>
<dbReference type="EMBL" id="JAIULA010000015">
    <property type="protein sequence ID" value="MCP0887308.1"/>
    <property type="molecule type" value="Genomic_DNA"/>
</dbReference>
<keyword evidence="1 2" id="KW-0238">DNA-binding</keyword>
<reference evidence="4 5" key="1">
    <citation type="journal article" date="2023" name="Int. J. Syst. Evol. Microbiol.">
        <title>Ligilactobacillus ubinensis sp. nov., a novel species isolated from the wild ferment of a durian fruit (Durio zibethinus).</title>
        <authorList>
            <person name="Heng Y.C."/>
            <person name="Menon N."/>
            <person name="Chen B."/>
            <person name="Loo B.Z.L."/>
            <person name="Wong G.W.J."/>
            <person name="Lim A.C.H."/>
            <person name="Silvaraju S."/>
            <person name="Kittelmann S."/>
        </authorList>
    </citation>
    <scope>NUCLEOTIDE SEQUENCE [LARGE SCALE GENOMIC DNA]</scope>
    <source>
        <strain evidence="4 5">WILCCON 0076</strain>
    </source>
</reference>
<keyword evidence="5" id="KW-1185">Reference proteome</keyword>
<accession>A0A9X2JLT5</accession>
<evidence type="ECO:0000256" key="2">
    <source>
        <dbReference type="PROSITE-ProRule" id="PRU00335"/>
    </source>
</evidence>
<dbReference type="Pfam" id="PF00440">
    <property type="entry name" value="TetR_N"/>
    <property type="match status" value="1"/>
</dbReference>
<dbReference type="Proteomes" id="UP001139006">
    <property type="component" value="Unassembled WGS sequence"/>
</dbReference>
<comment type="caution">
    <text evidence="4">The sequence shown here is derived from an EMBL/GenBank/DDBJ whole genome shotgun (WGS) entry which is preliminary data.</text>
</comment>
<dbReference type="InterPro" id="IPR050624">
    <property type="entry name" value="HTH-type_Tx_Regulator"/>
</dbReference>
<name>A0A9X2JLT5_9LACO</name>
<dbReference type="PANTHER" id="PTHR43479">
    <property type="entry name" value="ACREF/ENVCD OPERON REPRESSOR-RELATED"/>
    <property type="match status" value="1"/>
</dbReference>